<organism evidence="2 3">
    <name type="scientific">Corynebacterium xerosis</name>
    <dbReference type="NCBI Taxonomy" id="1725"/>
    <lineage>
        <taxon>Bacteria</taxon>
        <taxon>Bacillati</taxon>
        <taxon>Actinomycetota</taxon>
        <taxon>Actinomycetes</taxon>
        <taxon>Mycobacteriales</taxon>
        <taxon>Corynebacteriaceae</taxon>
        <taxon>Corynebacterium</taxon>
    </lineage>
</organism>
<reference evidence="2 3" key="1">
    <citation type="journal article" date="2024" name="Fungal Genet. Biol.">
        <title>The porcine skin microbiome exhibits broad fungal antagonism.</title>
        <authorList>
            <person name="De La Cruz K.F."/>
            <person name="Townsend E.C."/>
            <person name="Alex Cheong J.Z."/>
            <person name="Salamzade R."/>
            <person name="Liu A."/>
            <person name="Sandstrom S."/>
            <person name="Davila E."/>
            <person name="Huang L."/>
            <person name="Xu K.H."/>
            <person name="Wu S.Y."/>
            <person name="Meudt J.J."/>
            <person name="Shanmuganayagam D."/>
            <person name="Gibson A.L.F."/>
            <person name="Kalan L.R."/>
        </authorList>
    </citation>
    <scope>NUCLEOTIDE SEQUENCE [LARGE SCALE GENOMIC DNA]</scope>
    <source>
        <strain evidence="2 3">LK2569</strain>
    </source>
</reference>
<accession>A0ABV3UU83</accession>
<evidence type="ECO:0000313" key="2">
    <source>
        <dbReference type="EMBL" id="MEX3528562.1"/>
    </source>
</evidence>
<proteinExistence type="predicted"/>
<keyword evidence="1" id="KW-0812">Transmembrane</keyword>
<protein>
    <submittedName>
        <fullName evidence="2">Uncharacterized protein</fullName>
    </submittedName>
</protein>
<gene>
    <name evidence="2" type="ORF">VVR64_05705</name>
</gene>
<keyword evidence="1" id="KW-0472">Membrane</keyword>
<dbReference type="RefSeq" id="WP_368522343.1">
    <property type="nucleotide sequence ID" value="NZ_JAYWMA010000005.1"/>
</dbReference>
<keyword evidence="1" id="KW-1133">Transmembrane helix</keyword>
<evidence type="ECO:0000256" key="1">
    <source>
        <dbReference type="SAM" id="Phobius"/>
    </source>
</evidence>
<evidence type="ECO:0000313" key="3">
    <source>
        <dbReference type="Proteomes" id="UP001558353"/>
    </source>
</evidence>
<dbReference type="Proteomes" id="UP001558353">
    <property type="component" value="Unassembled WGS sequence"/>
</dbReference>
<comment type="caution">
    <text evidence="2">The sequence shown here is derived from an EMBL/GenBank/DDBJ whole genome shotgun (WGS) entry which is preliminary data.</text>
</comment>
<dbReference type="EMBL" id="JAYWMA010000005">
    <property type="protein sequence ID" value="MEX3528562.1"/>
    <property type="molecule type" value="Genomic_DNA"/>
</dbReference>
<keyword evidence="3" id="KW-1185">Reference proteome</keyword>
<feature type="transmembrane region" description="Helical" evidence="1">
    <location>
        <begin position="23"/>
        <end position="46"/>
    </location>
</feature>
<sequence length="49" mass="5135">MTSLIPAIAGGFLDPDAPSTKTVMAILIPVQFIAFAALALAFIALFEKK</sequence>
<name>A0ABV3UU83_9CORY</name>